<organism evidence="9 10">
    <name type="scientific">Luteipulveratus flavus</name>
    <dbReference type="NCBI Taxonomy" id="3031728"/>
    <lineage>
        <taxon>Bacteria</taxon>
        <taxon>Bacillati</taxon>
        <taxon>Actinomycetota</taxon>
        <taxon>Actinomycetes</taxon>
        <taxon>Micrococcales</taxon>
        <taxon>Dermacoccaceae</taxon>
        <taxon>Luteipulveratus</taxon>
    </lineage>
</organism>
<gene>
    <name evidence="6 9" type="primary">menD</name>
    <name evidence="9" type="ORF">P4R38_09980</name>
</gene>
<name>A0ABT6C6U9_9MICO</name>
<accession>A0ABT6C6U9</accession>
<dbReference type="InterPro" id="IPR011766">
    <property type="entry name" value="TPP_enzyme_TPP-bd"/>
</dbReference>
<dbReference type="GO" id="GO:0070204">
    <property type="term" value="F:2-succinyl-5-enolpyruvyl-6-hydroxy-3-cyclohexene-1-carboxylic-acid synthase activity"/>
    <property type="evidence" value="ECO:0007669"/>
    <property type="project" value="UniProtKB-EC"/>
</dbReference>
<keyword evidence="3 6" id="KW-0460">Magnesium</keyword>
<dbReference type="Pfam" id="PF02775">
    <property type="entry name" value="TPP_enzyme_C"/>
    <property type="match status" value="1"/>
</dbReference>
<dbReference type="NCBIfam" id="TIGR00173">
    <property type="entry name" value="menD"/>
    <property type="match status" value="1"/>
</dbReference>
<dbReference type="EC" id="2.2.1.9" evidence="6"/>
<comment type="cofactor">
    <cofactor evidence="6">
        <name>Mg(2+)</name>
        <dbReference type="ChEBI" id="CHEBI:18420"/>
    </cofactor>
    <cofactor evidence="6">
        <name>Mn(2+)</name>
        <dbReference type="ChEBI" id="CHEBI:29035"/>
    </cofactor>
</comment>
<dbReference type="PANTHER" id="PTHR42916">
    <property type="entry name" value="2-SUCCINYL-5-ENOLPYRUVYL-6-HYDROXY-3-CYCLOHEXENE-1-CARBOXYLATE SYNTHASE"/>
    <property type="match status" value="1"/>
</dbReference>
<proteinExistence type="inferred from homology"/>
<dbReference type="SUPFAM" id="SSF52518">
    <property type="entry name" value="Thiamin diphosphate-binding fold (THDP-binding)"/>
    <property type="match status" value="2"/>
</dbReference>
<comment type="subunit">
    <text evidence="6">Homodimer.</text>
</comment>
<dbReference type="Gene3D" id="3.40.50.1220">
    <property type="entry name" value="TPP-binding domain"/>
    <property type="match status" value="1"/>
</dbReference>
<comment type="caution">
    <text evidence="9">The sequence shown here is derived from an EMBL/GenBank/DDBJ whole genome shotgun (WGS) entry which is preliminary data.</text>
</comment>
<keyword evidence="2 6" id="KW-0479">Metal-binding</keyword>
<evidence type="ECO:0000313" key="9">
    <source>
        <dbReference type="EMBL" id="MDF8264570.1"/>
    </source>
</evidence>
<dbReference type="Gene3D" id="3.40.50.970">
    <property type="match status" value="2"/>
</dbReference>
<comment type="similarity">
    <text evidence="6">Belongs to the TPP enzyme family. MenD subfamily.</text>
</comment>
<keyword evidence="6" id="KW-0474">Menaquinone biosynthesis</keyword>
<comment type="pathway">
    <text evidence="6">Quinol/quinone metabolism; menaquinone biosynthesis.</text>
</comment>
<dbReference type="Proteomes" id="UP001528912">
    <property type="component" value="Unassembled WGS sequence"/>
</dbReference>
<evidence type="ECO:0000256" key="4">
    <source>
        <dbReference type="ARBA" id="ARBA00023052"/>
    </source>
</evidence>
<feature type="domain" description="Thiamine pyrophosphate enzyme N-terminal TPP-binding" evidence="8">
    <location>
        <begin position="7"/>
        <end position="124"/>
    </location>
</feature>
<evidence type="ECO:0000259" key="7">
    <source>
        <dbReference type="Pfam" id="PF02775"/>
    </source>
</evidence>
<keyword evidence="5 6" id="KW-0464">Manganese</keyword>
<dbReference type="CDD" id="cd07037">
    <property type="entry name" value="TPP_PYR_MenD"/>
    <property type="match status" value="1"/>
</dbReference>
<dbReference type="InterPro" id="IPR004433">
    <property type="entry name" value="MenaQ_synth_MenD"/>
</dbReference>
<dbReference type="HAMAP" id="MF_01659">
    <property type="entry name" value="MenD"/>
    <property type="match status" value="1"/>
</dbReference>
<evidence type="ECO:0000256" key="1">
    <source>
        <dbReference type="ARBA" id="ARBA00022679"/>
    </source>
</evidence>
<dbReference type="CDD" id="cd02009">
    <property type="entry name" value="TPP_SHCHC_synthase"/>
    <property type="match status" value="1"/>
</dbReference>
<dbReference type="RefSeq" id="WP_277192014.1">
    <property type="nucleotide sequence ID" value="NZ_JAROAV010000028.1"/>
</dbReference>
<keyword evidence="1 6" id="KW-0808">Transferase</keyword>
<evidence type="ECO:0000256" key="6">
    <source>
        <dbReference type="HAMAP-Rule" id="MF_01659"/>
    </source>
</evidence>
<dbReference type="PIRSF" id="PIRSF004983">
    <property type="entry name" value="MenD"/>
    <property type="match status" value="1"/>
</dbReference>
<protein>
    <recommendedName>
        <fullName evidence="6">2-succinyl-5-enolpyruvyl-6-hydroxy-3-cyclohexene-1-carboxylate synthase</fullName>
        <shortName evidence="6">SEPHCHC synthase</shortName>
        <ecNumber evidence="6">2.2.1.9</ecNumber>
    </recommendedName>
    <alternativeName>
        <fullName evidence="6">Menaquinone biosynthesis protein MenD</fullName>
    </alternativeName>
</protein>
<feature type="domain" description="Thiamine pyrophosphate enzyme TPP-binding" evidence="7">
    <location>
        <begin position="429"/>
        <end position="541"/>
    </location>
</feature>
<dbReference type="InterPro" id="IPR029061">
    <property type="entry name" value="THDP-binding"/>
</dbReference>
<evidence type="ECO:0000256" key="5">
    <source>
        <dbReference type="ARBA" id="ARBA00023211"/>
    </source>
</evidence>
<evidence type="ECO:0000256" key="2">
    <source>
        <dbReference type="ARBA" id="ARBA00022723"/>
    </source>
</evidence>
<evidence type="ECO:0000256" key="3">
    <source>
        <dbReference type="ARBA" id="ARBA00022842"/>
    </source>
</evidence>
<sequence>MNPSLALATVIVDELIRHGVTDVVLCPGSRSAPFAYAVHDADRAGRIRLHVRVDERSAAFTALGLAKVTRVPVPVITTSGTAVVNLFPAVLEASQASVPMVVITADRPAELRGTGANQTTDQVKIFGRATRWFHETASPERREGQNGTWRSVVGRAIAESRGLPSGDPGPVHLNIPLREPLVPTGEAQEWPESLAGREQEQPWLALRAPHSHPPAVTGPGIAPVPRTLVLLGDLPDPAQGGELADLAAAAGWPIVAEPFGRYHRGRVSPHGPLLLSATDWLERNLPERVLVGGRVTLSRDVARLLRHPEVTVEAVTPLTTWADASHVVRRVHDWADIERSHSAVAACVDRAWGAAWRKAGSLIGTRADEVVDASWPSGLAVAATVAHHVPAGGALYVGSSNSARDLDLGRDPQRVARDVVSVSNRGLAGIDGVVSSAVGMALSRPGHANVALMGDLTFLHDSNGLLIGPHEPVPDLTVVVVNDDGGGIFGTLEPGHPDLADAFERVFATPTGTRIAELCAAHGVEHELVTDRDRLVERIARPGNGIQVVEVPVSRDGQRDLRARLRTVAAEALAES</sequence>
<dbReference type="InterPro" id="IPR012001">
    <property type="entry name" value="Thiamin_PyroP_enz_TPP-bd_dom"/>
</dbReference>
<dbReference type="PANTHER" id="PTHR42916:SF1">
    <property type="entry name" value="PROTEIN PHYLLO, CHLOROPLASTIC"/>
    <property type="match status" value="1"/>
</dbReference>
<keyword evidence="4 6" id="KW-0786">Thiamine pyrophosphate</keyword>
<evidence type="ECO:0000259" key="8">
    <source>
        <dbReference type="Pfam" id="PF02776"/>
    </source>
</evidence>
<reference evidence="9 10" key="1">
    <citation type="submission" date="2023-03" db="EMBL/GenBank/DDBJ databases">
        <title>YIM 133296 draft genome.</title>
        <authorList>
            <person name="Xiong L."/>
        </authorList>
    </citation>
    <scope>NUCLEOTIDE SEQUENCE [LARGE SCALE GENOMIC DNA]</scope>
    <source>
        <strain evidence="9 10">YIM 133296</strain>
    </source>
</reference>
<evidence type="ECO:0000313" key="10">
    <source>
        <dbReference type="Proteomes" id="UP001528912"/>
    </source>
</evidence>
<dbReference type="EMBL" id="JAROAV010000028">
    <property type="protein sequence ID" value="MDF8264570.1"/>
    <property type="molecule type" value="Genomic_DNA"/>
</dbReference>
<dbReference type="Pfam" id="PF02776">
    <property type="entry name" value="TPP_enzyme_N"/>
    <property type="match status" value="1"/>
</dbReference>
<keyword evidence="10" id="KW-1185">Reference proteome</keyword>
<comment type="catalytic activity">
    <reaction evidence="6">
        <text>isochorismate + 2-oxoglutarate + H(+) = 5-enolpyruvoyl-6-hydroxy-2-succinyl-cyclohex-3-ene-1-carboxylate + CO2</text>
        <dbReference type="Rhea" id="RHEA:25593"/>
        <dbReference type="ChEBI" id="CHEBI:15378"/>
        <dbReference type="ChEBI" id="CHEBI:16526"/>
        <dbReference type="ChEBI" id="CHEBI:16810"/>
        <dbReference type="ChEBI" id="CHEBI:29780"/>
        <dbReference type="ChEBI" id="CHEBI:58818"/>
        <dbReference type="EC" id="2.2.1.9"/>
    </reaction>
</comment>
<comment type="cofactor">
    <cofactor evidence="6">
        <name>thiamine diphosphate</name>
        <dbReference type="ChEBI" id="CHEBI:58937"/>
    </cofactor>
    <text evidence="6">Binds 1 thiamine pyrophosphate per subunit.</text>
</comment>
<comment type="function">
    <text evidence="6">Catalyzes the thiamine diphosphate-dependent decarboxylation of 2-oxoglutarate and the subsequent addition of the resulting succinic semialdehyde-thiamine pyrophosphate anion to isochorismate to yield 2-succinyl-5-enolpyruvyl-6-hydroxy-3-cyclohexene-1-carboxylate (SEPHCHC).</text>
</comment>
<comment type="pathway">
    <text evidence="6">Quinol/quinone metabolism; 1,4-dihydroxy-2-naphthoate biosynthesis; 1,4-dihydroxy-2-naphthoate from chorismate: step 2/7.</text>
</comment>